<dbReference type="EMBL" id="JARFVA010000001">
    <property type="protein sequence ID" value="MDF0706602.1"/>
    <property type="molecule type" value="Genomic_DNA"/>
</dbReference>
<proteinExistence type="predicted"/>
<sequence length="226" mass="26475">MKSRKRHKELNKIKQRKRKFCSFNKQNLTILTDLKQYTEAFTIALGCTLDDFKIKPFKGKSKSGPMISQYKDRSYLVYDLDDLYDYAEECITDPGQAMFLRPDDVADLMEFAYATTDFYDKLLPLLDDKEEQELSLILGIHNATGEDFWHISYHHANPDLYGKTVYAAGLTYDLEALKIELVEIFMHRGEEILCMHVDGTFKEVVLNEDSEEEKYFLIHDTEFPYD</sequence>
<accession>A0ABT5XLA9</accession>
<keyword evidence="2" id="KW-1185">Reference proteome</keyword>
<comment type="caution">
    <text evidence="1">The sequence shown here is derived from an EMBL/GenBank/DDBJ whole genome shotgun (WGS) entry which is preliminary data.</text>
</comment>
<protein>
    <submittedName>
        <fullName evidence="1">Uncharacterized protein</fullName>
    </submittedName>
</protein>
<dbReference type="Proteomes" id="UP001217083">
    <property type="component" value="Unassembled WGS sequence"/>
</dbReference>
<dbReference type="RefSeq" id="WP_275648635.1">
    <property type="nucleotide sequence ID" value="NZ_JARFVA010000001.1"/>
</dbReference>
<evidence type="ECO:0000313" key="1">
    <source>
        <dbReference type="EMBL" id="MDF0706602.1"/>
    </source>
</evidence>
<gene>
    <name evidence="1" type="ORF">PY091_05195</name>
</gene>
<organism evidence="1 2">
    <name type="scientific">Flagellimonas okinawensis</name>
    <dbReference type="NCBI Taxonomy" id="3031324"/>
    <lineage>
        <taxon>Bacteria</taxon>
        <taxon>Pseudomonadati</taxon>
        <taxon>Bacteroidota</taxon>
        <taxon>Flavobacteriia</taxon>
        <taxon>Flavobacteriales</taxon>
        <taxon>Flavobacteriaceae</taxon>
        <taxon>Flagellimonas</taxon>
    </lineage>
</organism>
<name>A0ABT5XLA9_9FLAO</name>
<reference evidence="1 2" key="1">
    <citation type="submission" date="2023-03" db="EMBL/GenBank/DDBJ databases">
        <title>Muricauda XX sp. nov. and Muricauda XXX sp. nov., two novel species isolated from Okinawa Trough.</title>
        <authorList>
            <person name="Cao W."/>
            <person name="Deng X."/>
        </authorList>
    </citation>
    <scope>NUCLEOTIDE SEQUENCE [LARGE SCALE GENOMIC DNA]</scope>
    <source>
        <strain evidence="1 2">81s02</strain>
    </source>
</reference>
<evidence type="ECO:0000313" key="2">
    <source>
        <dbReference type="Proteomes" id="UP001217083"/>
    </source>
</evidence>